<keyword evidence="4" id="KW-1185">Reference proteome</keyword>
<feature type="compositionally biased region" description="Basic and acidic residues" evidence="1">
    <location>
        <begin position="146"/>
        <end position="160"/>
    </location>
</feature>
<dbReference type="OrthoDB" id="3795589at2759"/>
<proteinExistence type="predicted"/>
<evidence type="ECO:0000313" key="4">
    <source>
        <dbReference type="Proteomes" id="UP000481861"/>
    </source>
</evidence>
<dbReference type="Proteomes" id="UP000481861">
    <property type="component" value="Unassembled WGS sequence"/>
</dbReference>
<keyword evidence="2" id="KW-0472">Membrane</keyword>
<protein>
    <submittedName>
        <fullName evidence="3">Uncharacterized protein</fullName>
    </submittedName>
</protein>
<gene>
    <name evidence="3" type="ORF">BDV95DRAFT_606761</name>
</gene>
<evidence type="ECO:0000313" key="3">
    <source>
        <dbReference type="EMBL" id="KAF2872207.1"/>
    </source>
</evidence>
<reference evidence="3 4" key="1">
    <citation type="submission" date="2020-01" db="EMBL/GenBank/DDBJ databases">
        <authorList>
            <consortium name="DOE Joint Genome Institute"/>
            <person name="Haridas S."/>
            <person name="Albert R."/>
            <person name="Binder M."/>
            <person name="Bloem J."/>
            <person name="Labutti K."/>
            <person name="Salamov A."/>
            <person name="Andreopoulos B."/>
            <person name="Baker S.E."/>
            <person name="Barry K."/>
            <person name="Bills G."/>
            <person name="Bluhm B.H."/>
            <person name="Cannon C."/>
            <person name="Castanera R."/>
            <person name="Culley D.E."/>
            <person name="Daum C."/>
            <person name="Ezra D."/>
            <person name="Gonzalez J.B."/>
            <person name="Henrissat B."/>
            <person name="Kuo A."/>
            <person name="Liang C."/>
            <person name="Lipzen A."/>
            <person name="Lutzoni F."/>
            <person name="Magnuson J."/>
            <person name="Mondo S."/>
            <person name="Nolan M."/>
            <person name="Ohm R."/>
            <person name="Pangilinan J."/>
            <person name="Park H.-J.H."/>
            <person name="Ramirez L."/>
            <person name="Alfaro M."/>
            <person name="Sun H."/>
            <person name="Tritt A."/>
            <person name="Yoshinaga Y."/>
            <person name="Zwiers L.-H.L."/>
            <person name="Turgeon B.G."/>
            <person name="Goodwin S.B."/>
            <person name="Spatafora J.W."/>
            <person name="Crous P.W."/>
            <person name="Grigoriev I.V."/>
        </authorList>
    </citation>
    <scope>NUCLEOTIDE SEQUENCE [LARGE SCALE GENOMIC DNA]</scope>
    <source>
        <strain evidence="3 4">CBS 611.86</strain>
    </source>
</reference>
<comment type="caution">
    <text evidence="3">The sequence shown here is derived from an EMBL/GenBank/DDBJ whole genome shotgun (WGS) entry which is preliminary data.</text>
</comment>
<keyword evidence="2" id="KW-1133">Transmembrane helix</keyword>
<feature type="region of interest" description="Disordered" evidence="1">
    <location>
        <begin position="81"/>
        <end position="160"/>
    </location>
</feature>
<sequence length="160" mass="17357">MPEPGLGSVALPKNSVARIIGLLLLSLVIPPLALYLDGATSLTILIDALFYFTLLWPISAAIAFGYILRSKKRRNMSRPARYRLWVQNPPGTAPHEAHNSATTPKPAELDSPPAPVPDLPMSLPVLENPMVLPAPKTTAPTLISEDPFKDPDKPLRDPLT</sequence>
<evidence type="ECO:0000256" key="1">
    <source>
        <dbReference type="SAM" id="MobiDB-lite"/>
    </source>
</evidence>
<accession>A0A7C8IG65</accession>
<dbReference type="AlphaFoldDB" id="A0A7C8IG65"/>
<feature type="transmembrane region" description="Helical" evidence="2">
    <location>
        <begin position="16"/>
        <end position="36"/>
    </location>
</feature>
<keyword evidence="2" id="KW-0812">Transmembrane</keyword>
<name>A0A7C8IG65_9PLEO</name>
<dbReference type="EMBL" id="JAADJZ010000010">
    <property type="protein sequence ID" value="KAF2872207.1"/>
    <property type="molecule type" value="Genomic_DNA"/>
</dbReference>
<evidence type="ECO:0000256" key="2">
    <source>
        <dbReference type="SAM" id="Phobius"/>
    </source>
</evidence>
<organism evidence="3 4">
    <name type="scientific">Massariosphaeria phaeospora</name>
    <dbReference type="NCBI Taxonomy" id="100035"/>
    <lineage>
        <taxon>Eukaryota</taxon>
        <taxon>Fungi</taxon>
        <taxon>Dikarya</taxon>
        <taxon>Ascomycota</taxon>
        <taxon>Pezizomycotina</taxon>
        <taxon>Dothideomycetes</taxon>
        <taxon>Pleosporomycetidae</taxon>
        <taxon>Pleosporales</taxon>
        <taxon>Pleosporales incertae sedis</taxon>
        <taxon>Massariosphaeria</taxon>
    </lineage>
</organism>
<feature type="transmembrane region" description="Helical" evidence="2">
    <location>
        <begin position="48"/>
        <end position="68"/>
    </location>
</feature>